<dbReference type="Proteomes" id="UP000198561">
    <property type="component" value="Unassembled WGS sequence"/>
</dbReference>
<dbReference type="STRING" id="680127.SAMN05421593_1227"/>
<dbReference type="OrthoDB" id="947434at2"/>
<accession>A0A1H6H7G8</accession>
<dbReference type="SUPFAM" id="SSF56925">
    <property type="entry name" value="OMPA-like"/>
    <property type="match status" value="1"/>
</dbReference>
<reference evidence="2 3" key="1">
    <citation type="submission" date="2016-10" db="EMBL/GenBank/DDBJ databases">
        <authorList>
            <person name="de Groot N.N."/>
        </authorList>
    </citation>
    <scope>NUCLEOTIDE SEQUENCE [LARGE SCALE GENOMIC DNA]</scope>
    <source>
        <strain evidence="2 3">DSM 23031</strain>
    </source>
</reference>
<feature type="domain" description="Outer membrane protein beta-barrel" evidence="1">
    <location>
        <begin position="17"/>
        <end position="178"/>
    </location>
</feature>
<dbReference type="EMBL" id="FNWQ01000001">
    <property type="protein sequence ID" value="SEH29943.1"/>
    <property type="molecule type" value="Genomic_DNA"/>
</dbReference>
<evidence type="ECO:0000259" key="1">
    <source>
        <dbReference type="Pfam" id="PF13568"/>
    </source>
</evidence>
<gene>
    <name evidence="2" type="ORF">SAMN05421593_1227</name>
</gene>
<proteinExistence type="predicted"/>
<dbReference type="AlphaFoldDB" id="A0A1H6H7G8"/>
<protein>
    <submittedName>
        <fullName evidence="2">Outer membrane protein beta-barrel domain-containing protein</fullName>
    </submittedName>
</protein>
<organism evidence="2 3">
    <name type="scientific">Chryseobacterium culicis</name>
    <dbReference type="NCBI Taxonomy" id="680127"/>
    <lineage>
        <taxon>Bacteria</taxon>
        <taxon>Pseudomonadati</taxon>
        <taxon>Bacteroidota</taxon>
        <taxon>Flavobacteriia</taxon>
        <taxon>Flavobacteriales</taxon>
        <taxon>Weeksellaceae</taxon>
        <taxon>Chryseobacterium group</taxon>
        <taxon>Chryseobacterium</taxon>
    </lineage>
</organism>
<sequence>MKKQLLSICIVLGTMTFAQSSDGPRFGLKAGGNLSSFTGGDSKSKIGFYAGAFVNVPLSESFSIQPEVVYSQQGAKAKDDYEMATYTIKNMQQNLGYINVPIMLQYNATPELYFEAGPEFGLLVSAQAKGDINGSTYKANNKDNLKNFNFGAGIGLGYKFTPHLGVNVRYVAGLTKVLKNEFGDSSKNTNFQLGINYYF</sequence>
<evidence type="ECO:0000313" key="2">
    <source>
        <dbReference type="EMBL" id="SEH29943.1"/>
    </source>
</evidence>
<dbReference type="InterPro" id="IPR025665">
    <property type="entry name" value="Beta-barrel_OMP_2"/>
</dbReference>
<dbReference type="RefSeq" id="WP_089690377.1">
    <property type="nucleotide sequence ID" value="NZ_FNWQ01000001.1"/>
</dbReference>
<dbReference type="Pfam" id="PF13568">
    <property type="entry name" value="OMP_b-brl_2"/>
    <property type="match status" value="1"/>
</dbReference>
<name>A0A1H6H7G8_CHRCI</name>
<dbReference type="InterPro" id="IPR011250">
    <property type="entry name" value="OMP/PagP_B-barrel"/>
</dbReference>
<evidence type="ECO:0000313" key="3">
    <source>
        <dbReference type="Proteomes" id="UP000198561"/>
    </source>
</evidence>